<dbReference type="SUPFAM" id="SSF54686">
    <property type="entry name" value="Ribosomal protein L16p/L10e"/>
    <property type="match status" value="1"/>
</dbReference>
<dbReference type="InterPro" id="IPR018255">
    <property type="entry name" value="Ribosomal_uL16_CS_euk_arc"/>
</dbReference>
<dbReference type="FunFam" id="3.30.60.300:FF:000003">
    <property type="entry name" value="60S ribosomal protein L10, putative"/>
    <property type="match status" value="1"/>
</dbReference>
<dbReference type="RefSeq" id="XP_028867237.1">
    <property type="nucleotide sequence ID" value="XM_029011404.1"/>
</dbReference>
<dbReference type="OrthoDB" id="10258869at2759"/>
<dbReference type="GeneID" id="39874764"/>
<evidence type="ECO:0000256" key="1">
    <source>
        <dbReference type="ARBA" id="ARBA00008931"/>
    </source>
</evidence>
<dbReference type="GO" id="GO:0003735">
    <property type="term" value="F:structural constituent of ribosome"/>
    <property type="evidence" value="ECO:0007669"/>
    <property type="project" value="InterPro"/>
</dbReference>
<dbReference type="InterPro" id="IPR016180">
    <property type="entry name" value="Ribosomal_uL16_dom"/>
</dbReference>
<keyword evidence="3" id="KW-0687">Ribonucleoprotein</keyword>
<protein>
    <submittedName>
        <fullName evidence="5">60S ribosomal protein</fullName>
    </submittedName>
</protein>
<sequence>MVHGWLALCHKLIAHGGRRYTAAARAAGADIATFHGTQQAFEHRLPPQGYTIVAGTLHPILRIVLSKRPERLRPHCFSAICKKKGYRLICNTSNRTRWEGDPPGVTATAKTSPTPSRGSAGGADVDDFPYAVHIISGEYEQISSEALEAARICANKVNGHSEVNNIMQFMVKSGGKESFHIRVRVHPFHVLRINKMLSCAGADRLQTGMRRAFGKPNGVVARVNIGQILMSVRTREALVPKAIEALRRAKYKFPGRQKIFVSHNWGFTKFSREDYLKYQAEGRLENKGVHVKWISSHGPLSKIFPQLADVNVPLDQEIVAP</sequence>
<evidence type="ECO:0000256" key="3">
    <source>
        <dbReference type="ARBA" id="ARBA00023274"/>
    </source>
</evidence>
<dbReference type="VEuPathDB" id="PiroplasmaDB:BOVATA_024870"/>
<dbReference type="Pfam" id="PF00252">
    <property type="entry name" value="Ribosomal_L16"/>
    <property type="match status" value="1"/>
</dbReference>
<dbReference type="Gene3D" id="3.30.60.300">
    <property type="match status" value="1"/>
</dbReference>
<dbReference type="Proteomes" id="UP000236319">
    <property type="component" value="Unassembled WGS sequence"/>
</dbReference>
<feature type="compositionally biased region" description="Polar residues" evidence="4">
    <location>
        <begin position="108"/>
        <end position="117"/>
    </location>
</feature>
<dbReference type="AlphaFoldDB" id="A0A2H6KDD6"/>
<dbReference type="InterPro" id="IPR001197">
    <property type="entry name" value="Ribosomal_uL16_euk_arch"/>
</dbReference>
<evidence type="ECO:0000256" key="2">
    <source>
        <dbReference type="ARBA" id="ARBA00022980"/>
    </source>
</evidence>
<dbReference type="NCBIfam" id="NF003239">
    <property type="entry name" value="PRK04199.1-4"/>
    <property type="match status" value="1"/>
</dbReference>
<comment type="similarity">
    <text evidence="1">Belongs to the universal ribosomal protein uL16 family.</text>
</comment>
<organism evidence="5 6">
    <name type="scientific">Babesia ovata</name>
    <dbReference type="NCBI Taxonomy" id="189622"/>
    <lineage>
        <taxon>Eukaryota</taxon>
        <taxon>Sar</taxon>
        <taxon>Alveolata</taxon>
        <taxon>Apicomplexa</taxon>
        <taxon>Aconoidasida</taxon>
        <taxon>Piroplasmida</taxon>
        <taxon>Babesiidae</taxon>
        <taxon>Babesia</taxon>
    </lineage>
</organism>
<dbReference type="Gene3D" id="3.90.1170.10">
    <property type="entry name" value="Ribosomal protein L10e/L16"/>
    <property type="match status" value="1"/>
</dbReference>
<name>A0A2H6KDD6_9APIC</name>
<dbReference type="GO" id="GO:0005840">
    <property type="term" value="C:ribosome"/>
    <property type="evidence" value="ECO:0007669"/>
    <property type="project" value="UniProtKB-KW"/>
</dbReference>
<dbReference type="CDD" id="cd01433">
    <property type="entry name" value="Ribosomal_L16_L10e"/>
    <property type="match status" value="1"/>
</dbReference>
<accession>A0A2H6KDD6</accession>
<dbReference type="PROSITE" id="PS01257">
    <property type="entry name" value="RIBOSOMAL_L10E"/>
    <property type="match status" value="1"/>
</dbReference>
<dbReference type="GO" id="GO:1990904">
    <property type="term" value="C:ribonucleoprotein complex"/>
    <property type="evidence" value="ECO:0007669"/>
    <property type="project" value="UniProtKB-KW"/>
</dbReference>
<dbReference type="InterPro" id="IPR036920">
    <property type="entry name" value="Ribosomal_uL16_sf"/>
</dbReference>
<keyword evidence="2 5" id="KW-0689">Ribosomal protein</keyword>
<proteinExistence type="inferred from homology"/>
<dbReference type="InterPro" id="IPR047873">
    <property type="entry name" value="Ribosomal_uL16"/>
</dbReference>
<gene>
    <name evidence="5" type="ORF">BOVATA_024870</name>
</gene>
<dbReference type="GO" id="GO:0006412">
    <property type="term" value="P:translation"/>
    <property type="evidence" value="ECO:0007669"/>
    <property type="project" value="InterPro"/>
</dbReference>
<keyword evidence="6" id="KW-1185">Reference proteome</keyword>
<evidence type="ECO:0000256" key="4">
    <source>
        <dbReference type="SAM" id="MobiDB-lite"/>
    </source>
</evidence>
<dbReference type="EMBL" id="BDSA01000002">
    <property type="protein sequence ID" value="GBE60994.1"/>
    <property type="molecule type" value="Genomic_DNA"/>
</dbReference>
<feature type="region of interest" description="Disordered" evidence="4">
    <location>
        <begin position="99"/>
        <end position="122"/>
    </location>
</feature>
<comment type="caution">
    <text evidence="5">The sequence shown here is derived from an EMBL/GenBank/DDBJ whole genome shotgun (WGS) entry which is preliminary data.</text>
</comment>
<evidence type="ECO:0000313" key="6">
    <source>
        <dbReference type="Proteomes" id="UP000236319"/>
    </source>
</evidence>
<dbReference type="PANTHER" id="PTHR11726">
    <property type="entry name" value="60S RIBOSOMAL PROTEIN L10"/>
    <property type="match status" value="1"/>
</dbReference>
<reference evidence="5 6" key="1">
    <citation type="journal article" date="2017" name="BMC Genomics">
        <title>Whole-genome assembly of Babesia ovata and comparative genomics between closely related pathogens.</title>
        <authorList>
            <person name="Yamagishi J."/>
            <person name="Asada M."/>
            <person name="Hakimi H."/>
            <person name="Tanaka T.Q."/>
            <person name="Sugimoto C."/>
            <person name="Kawazu S."/>
        </authorList>
    </citation>
    <scope>NUCLEOTIDE SEQUENCE [LARGE SCALE GENOMIC DNA]</scope>
    <source>
        <strain evidence="5 6">Miyake</strain>
    </source>
</reference>
<evidence type="ECO:0000313" key="5">
    <source>
        <dbReference type="EMBL" id="GBE60994.1"/>
    </source>
</evidence>